<keyword evidence="4" id="KW-0731">Sigma factor</keyword>
<gene>
    <name evidence="9" type="ORF">Ga0074812_10983</name>
</gene>
<dbReference type="NCBIfam" id="TIGR02937">
    <property type="entry name" value="sigma70-ECF"/>
    <property type="match status" value="1"/>
</dbReference>
<name>A0A0S4QP38_9ACTN</name>
<evidence type="ECO:0000313" key="9">
    <source>
        <dbReference type="EMBL" id="CUU56863.1"/>
    </source>
</evidence>
<dbReference type="EMBL" id="FAOZ01000009">
    <property type="protein sequence ID" value="CUU56863.1"/>
    <property type="molecule type" value="Genomic_DNA"/>
</dbReference>
<dbReference type="InterPro" id="IPR007627">
    <property type="entry name" value="RNA_pol_sigma70_r2"/>
</dbReference>
<feature type="domain" description="RNA polymerase sigma-70 region 2" evidence="6">
    <location>
        <begin position="15"/>
        <end position="74"/>
    </location>
</feature>
<accession>A0A0S4QP38</accession>
<dbReference type="Gene3D" id="1.10.1740.10">
    <property type="match status" value="1"/>
</dbReference>
<evidence type="ECO:0000256" key="5">
    <source>
        <dbReference type="ARBA" id="ARBA00023163"/>
    </source>
</evidence>
<reference evidence="10" key="1">
    <citation type="submission" date="2015-11" db="EMBL/GenBank/DDBJ databases">
        <authorList>
            <person name="Varghese N."/>
        </authorList>
    </citation>
    <scope>NUCLEOTIDE SEQUENCE [LARGE SCALE GENOMIC DNA]</scope>
    <source>
        <strain evidence="10">DSM 45899</strain>
    </source>
</reference>
<dbReference type="Proteomes" id="UP000198802">
    <property type="component" value="Unassembled WGS sequence"/>
</dbReference>
<dbReference type="RefSeq" id="WP_091277696.1">
    <property type="nucleotide sequence ID" value="NZ_FAOZ01000009.1"/>
</dbReference>
<dbReference type="InterPro" id="IPR036388">
    <property type="entry name" value="WH-like_DNA-bd_sf"/>
</dbReference>
<comment type="subunit">
    <text evidence="2">Interacts transiently with the RNA polymerase catalytic core formed by RpoA, RpoB, RpoC and RpoZ (2 alpha, 1 beta, 1 beta' and 1 omega subunit) to form the RNA polymerase holoenzyme that can initiate transcription.</text>
</comment>
<keyword evidence="3" id="KW-0805">Transcription regulation</keyword>
<dbReference type="PANTHER" id="PTHR30173">
    <property type="entry name" value="SIGMA 19 FACTOR"/>
    <property type="match status" value="1"/>
</dbReference>
<evidence type="ECO:0000256" key="1">
    <source>
        <dbReference type="ARBA" id="ARBA00010641"/>
    </source>
</evidence>
<dbReference type="GO" id="GO:0016987">
    <property type="term" value="F:sigma factor activity"/>
    <property type="evidence" value="ECO:0007669"/>
    <property type="project" value="UniProtKB-KW"/>
</dbReference>
<dbReference type="PANTHER" id="PTHR30173:SF43">
    <property type="entry name" value="ECF RNA POLYMERASE SIGMA FACTOR SIGI-RELATED"/>
    <property type="match status" value="1"/>
</dbReference>
<dbReference type="InterPro" id="IPR013325">
    <property type="entry name" value="RNA_pol_sigma_r2"/>
</dbReference>
<dbReference type="InterPro" id="IPR013324">
    <property type="entry name" value="RNA_pol_sigma_r3/r4-like"/>
</dbReference>
<dbReference type="Pfam" id="PF12680">
    <property type="entry name" value="SnoaL_2"/>
    <property type="match status" value="1"/>
</dbReference>
<dbReference type="Pfam" id="PF04542">
    <property type="entry name" value="Sigma70_r2"/>
    <property type="match status" value="1"/>
</dbReference>
<dbReference type="SUPFAM" id="SSF54427">
    <property type="entry name" value="NTF2-like"/>
    <property type="match status" value="1"/>
</dbReference>
<sequence length="309" mass="32755">MAGLEQLAERFGEQRPYLRSVAYRLLGSWDDADDAVQECWVRLSRSDVGEVLNLRAWLTTVTSRICLDMLRARASRQEQSLDGDVPLDVHLPDPVVAPATGADPEHEALLADAVGLALDVVLGTLSPPERIVYVLHDLFAVPMADIAVILGRTPAATKQLASRARQRVQGNALGGVRARQPATAPDRTADHAVVQAFFAAARAGDFEGLLGLLAPEVIMRADGGPSRPSVTAVVRGAAAVTRRALMFARPDAAVHPVLVDGETGVVVTVAGTPVSVMGFAVRAGTVVAIDVLADPARLERLRLPDLPVT</sequence>
<dbReference type="InterPro" id="IPR013249">
    <property type="entry name" value="RNA_pol_sigma70_r4_t2"/>
</dbReference>
<evidence type="ECO:0000259" key="7">
    <source>
        <dbReference type="Pfam" id="PF08281"/>
    </source>
</evidence>
<dbReference type="InterPro" id="IPR032710">
    <property type="entry name" value="NTF2-like_dom_sf"/>
</dbReference>
<dbReference type="InterPro" id="IPR014284">
    <property type="entry name" value="RNA_pol_sigma-70_dom"/>
</dbReference>
<dbReference type="GO" id="GO:0006352">
    <property type="term" value="P:DNA-templated transcription initiation"/>
    <property type="evidence" value="ECO:0007669"/>
    <property type="project" value="InterPro"/>
</dbReference>
<keyword evidence="10" id="KW-1185">Reference proteome</keyword>
<dbReference type="SUPFAM" id="SSF88659">
    <property type="entry name" value="Sigma3 and sigma4 domains of RNA polymerase sigma factors"/>
    <property type="match status" value="1"/>
</dbReference>
<evidence type="ECO:0000259" key="8">
    <source>
        <dbReference type="Pfam" id="PF12680"/>
    </source>
</evidence>
<organism evidence="9 10">
    <name type="scientific">Parafrankia irregularis</name>
    <dbReference type="NCBI Taxonomy" id="795642"/>
    <lineage>
        <taxon>Bacteria</taxon>
        <taxon>Bacillati</taxon>
        <taxon>Actinomycetota</taxon>
        <taxon>Actinomycetes</taxon>
        <taxon>Frankiales</taxon>
        <taxon>Frankiaceae</taxon>
        <taxon>Parafrankia</taxon>
    </lineage>
</organism>
<evidence type="ECO:0000256" key="3">
    <source>
        <dbReference type="ARBA" id="ARBA00023015"/>
    </source>
</evidence>
<feature type="domain" description="SnoaL-like" evidence="8">
    <location>
        <begin position="194"/>
        <end position="281"/>
    </location>
</feature>
<dbReference type="Gene3D" id="1.10.10.10">
    <property type="entry name" value="Winged helix-like DNA-binding domain superfamily/Winged helix DNA-binding domain"/>
    <property type="match status" value="1"/>
</dbReference>
<dbReference type="Gene3D" id="3.10.450.50">
    <property type="match status" value="1"/>
</dbReference>
<keyword evidence="5" id="KW-0804">Transcription</keyword>
<feature type="domain" description="RNA polymerase sigma factor 70 region 4 type 2" evidence="7">
    <location>
        <begin position="117"/>
        <end position="167"/>
    </location>
</feature>
<evidence type="ECO:0000256" key="4">
    <source>
        <dbReference type="ARBA" id="ARBA00023082"/>
    </source>
</evidence>
<dbReference type="InterPro" id="IPR037401">
    <property type="entry name" value="SnoaL-like"/>
</dbReference>
<dbReference type="Pfam" id="PF08281">
    <property type="entry name" value="Sigma70_r4_2"/>
    <property type="match status" value="1"/>
</dbReference>
<dbReference type="InterPro" id="IPR052704">
    <property type="entry name" value="ECF_Sigma-70_Domain"/>
</dbReference>
<evidence type="ECO:0000259" key="6">
    <source>
        <dbReference type="Pfam" id="PF04542"/>
    </source>
</evidence>
<proteinExistence type="inferred from homology"/>
<dbReference type="AlphaFoldDB" id="A0A0S4QP38"/>
<protein>
    <submittedName>
        <fullName evidence="9">RNA polymerase sigma-70 factor, ECF subfamily</fullName>
    </submittedName>
</protein>
<evidence type="ECO:0000313" key="10">
    <source>
        <dbReference type="Proteomes" id="UP000198802"/>
    </source>
</evidence>
<dbReference type="SUPFAM" id="SSF88946">
    <property type="entry name" value="Sigma2 domain of RNA polymerase sigma factors"/>
    <property type="match status" value="1"/>
</dbReference>
<comment type="similarity">
    <text evidence="1">Belongs to the sigma-70 factor family. ECF subfamily.</text>
</comment>
<dbReference type="GO" id="GO:0003677">
    <property type="term" value="F:DNA binding"/>
    <property type="evidence" value="ECO:0007669"/>
    <property type="project" value="InterPro"/>
</dbReference>
<evidence type="ECO:0000256" key="2">
    <source>
        <dbReference type="ARBA" id="ARBA00011344"/>
    </source>
</evidence>